<evidence type="ECO:0000256" key="2">
    <source>
        <dbReference type="ARBA" id="ARBA00022982"/>
    </source>
</evidence>
<evidence type="ECO:0000256" key="1">
    <source>
        <dbReference type="ARBA" id="ARBA00022448"/>
    </source>
</evidence>
<dbReference type="Gene3D" id="3.40.30.10">
    <property type="entry name" value="Glutaredoxin"/>
    <property type="match status" value="1"/>
</dbReference>
<protein>
    <submittedName>
        <fullName evidence="6">Thioredoxin 2</fullName>
        <ecNumber evidence="6">1.8.1.8</ecNumber>
    </submittedName>
</protein>
<keyword evidence="1" id="KW-0813">Transport</keyword>
<dbReference type="NCBIfam" id="NF008229">
    <property type="entry name" value="PRK10996.1"/>
    <property type="match status" value="1"/>
</dbReference>
<evidence type="ECO:0000259" key="5">
    <source>
        <dbReference type="PROSITE" id="PS51352"/>
    </source>
</evidence>
<dbReference type="PANTHER" id="PTHR45663">
    <property type="entry name" value="GEO12009P1"/>
    <property type="match status" value="1"/>
</dbReference>
<name>A0A7W7Y0Z1_9GAMM</name>
<dbReference type="GO" id="GO:0047134">
    <property type="term" value="F:protein-disulfide reductase [NAD(P)H] activity"/>
    <property type="evidence" value="ECO:0007669"/>
    <property type="project" value="UniProtKB-EC"/>
</dbReference>
<dbReference type="PRINTS" id="PR00421">
    <property type="entry name" value="THIOREDOXIN"/>
</dbReference>
<feature type="domain" description="Thioredoxin" evidence="5">
    <location>
        <begin position="25"/>
        <end position="149"/>
    </location>
</feature>
<reference evidence="6 7" key="1">
    <citation type="submission" date="2020-08" db="EMBL/GenBank/DDBJ databases">
        <title>Genomic Encyclopedia of Type Strains, Phase IV (KMG-IV): sequencing the most valuable type-strain genomes for metagenomic binning, comparative biology and taxonomic classification.</title>
        <authorList>
            <person name="Goeker M."/>
        </authorList>
    </citation>
    <scope>NUCLEOTIDE SEQUENCE [LARGE SCALE GENOMIC DNA]</scope>
    <source>
        <strain evidence="6 7">DSM 25897</strain>
    </source>
</reference>
<gene>
    <name evidence="6" type="ORF">HNQ58_001982</name>
</gene>
<comment type="caution">
    <text evidence="6">The sequence shown here is derived from an EMBL/GenBank/DDBJ whole genome shotgun (WGS) entry which is preliminary data.</text>
</comment>
<evidence type="ECO:0000313" key="7">
    <source>
        <dbReference type="Proteomes" id="UP000519004"/>
    </source>
</evidence>
<organism evidence="6 7">
    <name type="scientific">Rehaibacterium terrae</name>
    <dbReference type="NCBI Taxonomy" id="1341696"/>
    <lineage>
        <taxon>Bacteria</taxon>
        <taxon>Pseudomonadati</taxon>
        <taxon>Pseudomonadota</taxon>
        <taxon>Gammaproteobacteria</taxon>
        <taxon>Lysobacterales</taxon>
        <taxon>Lysobacteraceae</taxon>
        <taxon>Rehaibacterium</taxon>
    </lineage>
</organism>
<dbReference type="InterPro" id="IPR036249">
    <property type="entry name" value="Thioredoxin-like_sf"/>
</dbReference>
<evidence type="ECO:0000256" key="4">
    <source>
        <dbReference type="ARBA" id="ARBA00023284"/>
    </source>
</evidence>
<dbReference type="SUPFAM" id="SSF52833">
    <property type="entry name" value="Thioredoxin-like"/>
    <property type="match status" value="1"/>
</dbReference>
<dbReference type="EC" id="1.8.1.8" evidence="6"/>
<accession>A0A7W7Y0Z1</accession>
<dbReference type="AlphaFoldDB" id="A0A7W7Y0Z1"/>
<keyword evidence="2" id="KW-0249">Electron transport</keyword>
<keyword evidence="7" id="KW-1185">Reference proteome</keyword>
<evidence type="ECO:0000313" key="6">
    <source>
        <dbReference type="EMBL" id="MBB5016072.1"/>
    </source>
</evidence>
<dbReference type="CDD" id="cd02947">
    <property type="entry name" value="TRX_family"/>
    <property type="match status" value="1"/>
</dbReference>
<keyword evidence="3" id="KW-1015">Disulfide bond</keyword>
<dbReference type="InterPro" id="IPR013766">
    <property type="entry name" value="Thioredoxin_domain"/>
</dbReference>
<dbReference type="Proteomes" id="UP000519004">
    <property type="component" value="Unassembled WGS sequence"/>
</dbReference>
<dbReference type="Pfam" id="PF00085">
    <property type="entry name" value="Thioredoxin"/>
    <property type="match status" value="1"/>
</dbReference>
<dbReference type="PROSITE" id="PS00194">
    <property type="entry name" value="THIOREDOXIN_1"/>
    <property type="match status" value="1"/>
</dbReference>
<dbReference type="PROSITE" id="PS51352">
    <property type="entry name" value="THIOREDOXIN_2"/>
    <property type="match status" value="1"/>
</dbReference>
<evidence type="ECO:0000256" key="3">
    <source>
        <dbReference type="ARBA" id="ARBA00023157"/>
    </source>
</evidence>
<dbReference type="EMBL" id="JACHHX010000014">
    <property type="protein sequence ID" value="MBB5016072.1"/>
    <property type="molecule type" value="Genomic_DNA"/>
</dbReference>
<dbReference type="GO" id="GO:0045454">
    <property type="term" value="P:cell redox homeostasis"/>
    <property type="evidence" value="ECO:0007669"/>
    <property type="project" value="TreeGrafter"/>
</dbReference>
<dbReference type="PANTHER" id="PTHR45663:SF11">
    <property type="entry name" value="GEO12009P1"/>
    <property type="match status" value="1"/>
</dbReference>
<dbReference type="RefSeq" id="WP_183948745.1">
    <property type="nucleotide sequence ID" value="NZ_JACHHX010000014.1"/>
</dbReference>
<proteinExistence type="predicted"/>
<dbReference type="InterPro" id="IPR049299">
    <property type="entry name" value="Thio2_N"/>
</dbReference>
<keyword evidence="4" id="KW-0676">Redox-active center</keyword>
<dbReference type="Gene3D" id="2.30.30.380">
    <property type="entry name" value="Zn-finger domain of Sec23/24"/>
    <property type="match status" value="1"/>
</dbReference>
<keyword evidence="6" id="KW-0560">Oxidoreductase</keyword>
<dbReference type="InterPro" id="IPR017937">
    <property type="entry name" value="Thioredoxin_CS"/>
</dbReference>
<dbReference type="GO" id="GO:0005829">
    <property type="term" value="C:cytosol"/>
    <property type="evidence" value="ECO:0007669"/>
    <property type="project" value="TreeGrafter"/>
</dbReference>
<dbReference type="Pfam" id="PF21352">
    <property type="entry name" value="Zn_ribbon_Thio2"/>
    <property type="match status" value="1"/>
</dbReference>
<sequence length="150" mass="16590">MNTHPHDATLELPCPHCGTTNRVPQARLGDAPNCGRCHRPLFSGHPVALTVDDFERHARAGLPLLVDFWAPWCGPCKVMAPHFERAAAELEPFVRLAKVDTQSQPVLADRFAIRSIPTLVLFVRGQERARQAGGMATPDIVRWTRAALAR</sequence>